<dbReference type="InterPro" id="IPR050682">
    <property type="entry name" value="ModA/WtpA"/>
</dbReference>
<dbReference type="Pfam" id="PF13531">
    <property type="entry name" value="SBP_bac_11"/>
    <property type="match status" value="1"/>
</dbReference>
<evidence type="ECO:0000313" key="1">
    <source>
        <dbReference type="EMBL" id="SMD07345.1"/>
    </source>
</evidence>
<keyword evidence="2" id="KW-1185">Reference proteome</keyword>
<dbReference type="EMBL" id="FWXV01000003">
    <property type="protein sequence ID" value="SMD07345.1"/>
    <property type="molecule type" value="Genomic_DNA"/>
</dbReference>
<dbReference type="RefSeq" id="WP_084428535.1">
    <property type="nucleotide sequence ID" value="NZ_FWXV01000003.1"/>
</dbReference>
<sequence length="218" mass="22846">MLHLFSALAVKKALDSLIPQFTTETGVAVDTVFDPTTVLMKRIEAGAKPDVIVAVTESLAVFDSVVPIAKTGIGVAVAAGTQVPDISTVPALCEALTSARSVAYSRTGASGIYFASMIEHLGIAAEVNARATVVDKGFTALAVVDGRADLAIQQLSELKFVPDVRIVGPLPEEVQHWSHFSVGLGTEAAPDAMLLHKFLTGQSVKAAYAEAGLIEDFR</sequence>
<accession>A0A1Y5XMT3</accession>
<dbReference type="Proteomes" id="UP000192674">
    <property type="component" value="Unassembled WGS sequence"/>
</dbReference>
<reference evidence="1 2" key="1">
    <citation type="submission" date="2017-04" db="EMBL/GenBank/DDBJ databases">
        <authorList>
            <person name="Afonso C.L."/>
            <person name="Miller P.J."/>
            <person name="Scott M.A."/>
            <person name="Spackman E."/>
            <person name="Goraichik I."/>
            <person name="Dimitrov K.M."/>
            <person name="Suarez D.L."/>
            <person name="Swayne D.E."/>
        </authorList>
    </citation>
    <scope>NUCLEOTIDE SEQUENCE [LARGE SCALE GENOMIC DNA]</scope>
    <source>
        <strain evidence="1 2">DSM 43828</strain>
    </source>
</reference>
<gene>
    <name evidence="1" type="ORF">SAMN05661093_04198</name>
</gene>
<dbReference type="AlphaFoldDB" id="A0A1Y5XMT3"/>
<protein>
    <submittedName>
        <fullName evidence="1">Molybdate transport system substrate-binding protein</fullName>
    </submittedName>
</protein>
<organism evidence="1 2">
    <name type="scientific">Kibdelosporangium aridum</name>
    <dbReference type="NCBI Taxonomy" id="2030"/>
    <lineage>
        <taxon>Bacteria</taxon>
        <taxon>Bacillati</taxon>
        <taxon>Actinomycetota</taxon>
        <taxon>Actinomycetes</taxon>
        <taxon>Pseudonocardiales</taxon>
        <taxon>Pseudonocardiaceae</taxon>
        <taxon>Kibdelosporangium</taxon>
    </lineage>
</organism>
<dbReference type="GO" id="GO:0030973">
    <property type="term" value="F:molybdate ion binding"/>
    <property type="evidence" value="ECO:0007669"/>
    <property type="project" value="TreeGrafter"/>
</dbReference>
<name>A0A1Y5XMT3_KIBAR</name>
<dbReference type="OrthoDB" id="8216219at2"/>
<dbReference type="Gene3D" id="3.40.190.10">
    <property type="entry name" value="Periplasmic binding protein-like II"/>
    <property type="match status" value="2"/>
</dbReference>
<dbReference type="SUPFAM" id="SSF53850">
    <property type="entry name" value="Periplasmic binding protein-like II"/>
    <property type="match status" value="1"/>
</dbReference>
<dbReference type="PANTHER" id="PTHR30632:SF11">
    <property type="entry name" value="BLR4797 PROTEIN"/>
    <property type="match status" value="1"/>
</dbReference>
<proteinExistence type="predicted"/>
<dbReference type="GO" id="GO:0015689">
    <property type="term" value="P:molybdate ion transport"/>
    <property type="evidence" value="ECO:0007669"/>
    <property type="project" value="TreeGrafter"/>
</dbReference>
<dbReference type="PANTHER" id="PTHR30632">
    <property type="entry name" value="MOLYBDATE-BINDING PERIPLASMIC PROTEIN"/>
    <property type="match status" value="1"/>
</dbReference>
<evidence type="ECO:0000313" key="2">
    <source>
        <dbReference type="Proteomes" id="UP000192674"/>
    </source>
</evidence>